<protein>
    <submittedName>
        <fullName evidence="2">Uncharacterized protein</fullName>
    </submittedName>
</protein>
<keyword evidence="3" id="KW-1185">Reference proteome</keyword>
<evidence type="ECO:0000313" key="3">
    <source>
        <dbReference type="Proteomes" id="UP000018144"/>
    </source>
</evidence>
<sequence>MKEDSVEHVTIRTDSPAGSRDAYLHTDTVSDDQEQASLMSTLSPALILIAIMLKGTPDAGPYAMGALGVLGRSALALRMQGQLGLLLG</sequence>
<reference evidence="2 3" key="1">
    <citation type="journal article" date="2013" name="PLoS Genet.">
        <title>The genome and development-dependent transcriptomes of Pyronema confluens: a window into fungal evolution.</title>
        <authorList>
            <person name="Traeger S."/>
            <person name="Altegoer F."/>
            <person name="Freitag M."/>
            <person name="Gabaldon T."/>
            <person name="Kempken F."/>
            <person name="Kumar A."/>
            <person name="Marcet-Houben M."/>
            <person name="Poggeler S."/>
            <person name="Stajich J.E."/>
            <person name="Nowrousian M."/>
        </authorList>
    </citation>
    <scope>NUCLEOTIDE SEQUENCE [LARGE SCALE GENOMIC DNA]</scope>
    <source>
        <strain evidence="3">CBS 100304</strain>
        <tissue evidence="2">Vegetative mycelium</tissue>
    </source>
</reference>
<accession>U4LEC8</accession>
<name>U4LEC8_PYROM</name>
<feature type="compositionally biased region" description="Basic and acidic residues" evidence="1">
    <location>
        <begin position="1"/>
        <end position="11"/>
    </location>
</feature>
<proteinExistence type="predicted"/>
<evidence type="ECO:0000313" key="2">
    <source>
        <dbReference type="EMBL" id="CCX30223.1"/>
    </source>
</evidence>
<dbReference type="AlphaFoldDB" id="U4LEC8"/>
<feature type="region of interest" description="Disordered" evidence="1">
    <location>
        <begin position="1"/>
        <end position="22"/>
    </location>
</feature>
<organism evidence="2 3">
    <name type="scientific">Pyronema omphalodes (strain CBS 100304)</name>
    <name type="common">Pyronema confluens</name>
    <dbReference type="NCBI Taxonomy" id="1076935"/>
    <lineage>
        <taxon>Eukaryota</taxon>
        <taxon>Fungi</taxon>
        <taxon>Dikarya</taxon>
        <taxon>Ascomycota</taxon>
        <taxon>Pezizomycotina</taxon>
        <taxon>Pezizomycetes</taxon>
        <taxon>Pezizales</taxon>
        <taxon>Pyronemataceae</taxon>
        <taxon>Pyronema</taxon>
    </lineage>
</organism>
<gene>
    <name evidence="2" type="ORF">PCON_08325</name>
</gene>
<dbReference type="EMBL" id="HF935428">
    <property type="protein sequence ID" value="CCX30223.1"/>
    <property type="molecule type" value="Genomic_DNA"/>
</dbReference>
<dbReference type="Proteomes" id="UP000018144">
    <property type="component" value="Unassembled WGS sequence"/>
</dbReference>
<evidence type="ECO:0000256" key="1">
    <source>
        <dbReference type="SAM" id="MobiDB-lite"/>
    </source>
</evidence>